<name>A0A4U3KWI1_9BACT</name>
<dbReference type="Gene3D" id="2.40.160.60">
    <property type="entry name" value="Outer membrane protein transport protein (OMPP1/FadL/TodX)"/>
    <property type="match status" value="1"/>
</dbReference>
<accession>A0A4U3KWI1</accession>
<dbReference type="EMBL" id="SZQL01000017">
    <property type="protein sequence ID" value="TKK66014.1"/>
    <property type="molecule type" value="Genomic_DNA"/>
</dbReference>
<dbReference type="SUPFAM" id="SSF56935">
    <property type="entry name" value="Porins"/>
    <property type="match status" value="1"/>
</dbReference>
<protein>
    <submittedName>
        <fullName evidence="2">Aromatic hydrocarbon degradation protein</fullName>
    </submittedName>
</protein>
<keyword evidence="1" id="KW-0732">Signal</keyword>
<evidence type="ECO:0000313" key="2">
    <source>
        <dbReference type="EMBL" id="TKK66014.1"/>
    </source>
</evidence>
<feature type="signal peptide" evidence="1">
    <location>
        <begin position="1"/>
        <end position="20"/>
    </location>
</feature>
<dbReference type="AlphaFoldDB" id="A0A4U3KWI1"/>
<feature type="chain" id="PRO_5020613745" evidence="1">
    <location>
        <begin position="21"/>
        <end position="512"/>
    </location>
</feature>
<evidence type="ECO:0000256" key="1">
    <source>
        <dbReference type="SAM" id="SignalP"/>
    </source>
</evidence>
<gene>
    <name evidence="2" type="ORF">FC093_18605</name>
</gene>
<keyword evidence="3" id="KW-1185">Reference proteome</keyword>
<comment type="caution">
    <text evidence="2">The sequence shown here is derived from an EMBL/GenBank/DDBJ whole genome shotgun (WGS) entry which is preliminary data.</text>
</comment>
<evidence type="ECO:0000313" key="3">
    <source>
        <dbReference type="Proteomes" id="UP000305848"/>
    </source>
</evidence>
<dbReference type="Proteomes" id="UP000305848">
    <property type="component" value="Unassembled WGS sequence"/>
</dbReference>
<organism evidence="2 3">
    <name type="scientific">Ilyomonas limi</name>
    <dbReference type="NCBI Taxonomy" id="2575867"/>
    <lineage>
        <taxon>Bacteria</taxon>
        <taxon>Pseudomonadati</taxon>
        <taxon>Bacteroidota</taxon>
        <taxon>Chitinophagia</taxon>
        <taxon>Chitinophagales</taxon>
        <taxon>Chitinophagaceae</taxon>
        <taxon>Ilyomonas</taxon>
    </lineage>
</organism>
<proteinExistence type="predicted"/>
<dbReference type="RefSeq" id="WP_137263321.1">
    <property type="nucleotide sequence ID" value="NZ_SZQL01000017.1"/>
</dbReference>
<sequence length="512" mass="55853">MKKCLFTAMLLFVAAIVSYAQLPEDVLRYSYFQQQGTARSIAIGGAMGSLGGDISAMYVNPAGLGMYRTSEIVISPGFRFNNNKADFRGTSFQSNKTGFNLGTTGAVFGNGSPYSRNRSEAFSIGISQTANFNNTLTYKGLNDYSSYSEQFSEEVARSGYSNFDAVLNDPSFAFGSSLAIDTYLIDTFNNGSIIKGYPEFILQNGGALNQEKTIKTSGGIYEIALGYAANTNDKFYWGLSIGIPIVSYTRNTFFRESDATDNTNNGFNYSEWNDKLTTNGAGLNGKIGLIYKPAGQVRLGLAVHTPSFYILTDRESASMITDAEGSAPYQSSSTRFIDGGIGSTRYSANSPWKFIASASYVINEVSDVTKQRGFITADVEYNTYSSGSFSATDAESSSSNSYYDALKSIIKANYKGAFNFRLGGELKFNTLMVRLGGAYYGNPYKNSDLSSNITQLGGGLGYRNKGIFIDLGYAYVMNKNVDFPYRLQDKANTFASYKNNQNNVILTVGFKL</sequence>
<dbReference type="OrthoDB" id="9765571at2"/>
<reference evidence="2 3" key="1">
    <citation type="submission" date="2019-05" db="EMBL/GenBank/DDBJ databases">
        <title>Panacibacter sp. strain 17mud1-8 Genome sequencing and assembly.</title>
        <authorList>
            <person name="Chhetri G."/>
        </authorList>
    </citation>
    <scope>NUCLEOTIDE SEQUENCE [LARGE SCALE GENOMIC DNA]</scope>
    <source>
        <strain evidence="2 3">17mud1-8</strain>
    </source>
</reference>